<dbReference type="InterPro" id="IPR001568">
    <property type="entry name" value="RNase_T2-like"/>
</dbReference>
<sequence>MKVASINICILLVYCIVYATAQIDHCWLVQSWPYGYCLSYPCKYKPGVFVLHGLWPVTFRGRTLENSTARADDIIDKINNDSSLVADMNRYWKSLLRRNTELFWVHEWKKHGSAFPHEPLDYFRRTVKLMKRMNLLSTLKAGGVEPRTTSYPKSKYKDAIKAVTGSDSVILKCAYNETGYLLQEVMLCTDYEAETFIECNSYEMFEENCGPDIIFPPRW</sequence>
<evidence type="ECO:0000256" key="9">
    <source>
        <dbReference type="SAM" id="SignalP"/>
    </source>
</evidence>
<proteinExistence type="inferred from homology"/>
<evidence type="ECO:0000256" key="1">
    <source>
        <dbReference type="ARBA" id="ARBA00007469"/>
    </source>
</evidence>
<evidence type="ECO:0000256" key="5">
    <source>
        <dbReference type="ARBA" id="ARBA00023157"/>
    </source>
</evidence>
<dbReference type="GO" id="GO:0016787">
    <property type="term" value="F:hydrolase activity"/>
    <property type="evidence" value="ECO:0007669"/>
    <property type="project" value="UniProtKB-KW"/>
</dbReference>
<dbReference type="EMBL" id="LC408959">
    <property type="protein sequence ID" value="BBF40895.1"/>
    <property type="molecule type" value="Genomic_DNA"/>
</dbReference>
<dbReference type="PROSITE" id="PS00530">
    <property type="entry name" value="RNASE_T2_1"/>
    <property type="match status" value="1"/>
</dbReference>
<keyword evidence="5" id="KW-1015">Disulfide bond</keyword>
<reference evidence="11" key="2">
    <citation type="submission" date="2020-08" db="EMBL/GenBank/DDBJ databases">
        <title>Association of T2/S-RNase with self-incompatibility of Japanese citrus accessions.</title>
        <authorList>
            <person name="Honsho C."/>
            <person name="Ushijima K."/>
            <person name="Anraku M."/>
            <person name="Ishimura S."/>
            <person name="Yu Q."/>
            <person name="Gmitter F.G."/>
            <person name="Tetsumura T."/>
        </authorList>
    </citation>
    <scope>NUCLEOTIDE SEQUENCE</scope>
    <source>
        <strain evidence="11">HY11692</strain>
        <tissue evidence="11">Leaves</tissue>
    </source>
</reference>
<feature type="active site" evidence="7">
    <location>
        <position position="111"/>
    </location>
</feature>
<accession>A0A455R5R0</accession>
<organism evidence="10">
    <name type="scientific">Citrus tamurana</name>
    <dbReference type="NCBI Taxonomy" id="488172"/>
    <lineage>
        <taxon>Eukaryota</taxon>
        <taxon>Viridiplantae</taxon>
        <taxon>Streptophyta</taxon>
        <taxon>Embryophyta</taxon>
        <taxon>Tracheophyta</taxon>
        <taxon>Spermatophyta</taxon>
        <taxon>Magnoliopsida</taxon>
        <taxon>eudicotyledons</taxon>
        <taxon>Gunneridae</taxon>
        <taxon>Pentapetalae</taxon>
        <taxon>rosids</taxon>
        <taxon>malvids</taxon>
        <taxon>Sapindales</taxon>
        <taxon>Rutaceae</taxon>
        <taxon>Aurantioideae</taxon>
        <taxon>Citrus</taxon>
    </lineage>
</organism>
<dbReference type="Pfam" id="PF00445">
    <property type="entry name" value="Ribonuclease_T2"/>
    <property type="match status" value="1"/>
</dbReference>
<evidence type="ECO:0000313" key="11">
    <source>
        <dbReference type="EMBL" id="BCK86170.1"/>
    </source>
</evidence>
<dbReference type="InterPro" id="IPR033697">
    <property type="entry name" value="Ribonuclease_T2_eukaryotic"/>
</dbReference>
<keyword evidence="9" id="KW-0732">Signal</keyword>
<evidence type="ECO:0000256" key="2">
    <source>
        <dbReference type="ARBA" id="ARBA00022722"/>
    </source>
</evidence>
<keyword evidence="2" id="KW-0540">Nuclease</keyword>
<protein>
    <submittedName>
        <fullName evidence="10">Ribonuclease T2</fullName>
    </submittedName>
    <submittedName>
        <fullName evidence="11">S5-ribonuclease</fullName>
    </submittedName>
</protein>
<gene>
    <name evidence="10" type="primary">CtRNS3</name>
    <name evidence="11" type="synonym">RNASET2</name>
    <name evidence="11" type="synonym">S-RNase</name>
</gene>
<evidence type="ECO:0000256" key="4">
    <source>
        <dbReference type="ARBA" id="ARBA00022801"/>
    </source>
</evidence>
<keyword evidence="3" id="KW-0255">Endonuclease</keyword>
<feature type="chain" id="PRO_5036114496" evidence="9">
    <location>
        <begin position="22"/>
        <end position="219"/>
    </location>
</feature>
<dbReference type="GO" id="GO:0033897">
    <property type="term" value="F:ribonuclease T2 activity"/>
    <property type="evidence" value="ECO:0007669"/>
    <property type="project" value="InterPro"/>
</dbReference>
<dbReference type="PANTHER" id="PTHR11240:SF75">
    <property type="entry name" value="RIBONUCLEASE 3"/>
    <property type="match status" value="1"/>
</dbReference>
<keyword evidence="4" id="KW-0378">Hydrolase</keyword>
<name>A0A455R5R0_9ROSI</name>
<reference evidence="10" key="1">
    <citation type="journal article" date="2019" name="Hort. J.">
        <title>Isolation and Characterization of S-RNase-homologous Genes Expressed in Styles in 'Hyuganatsu' (Citrus tamurana hort. ex Tanaka).</title>
        <authorList>
            <person name="Honsho C."/>
            <person name="Umegatani S."/>
            <person name="Furukawa D."/>
            <person name="Ishimura S."/>
            <person name="Tetsumura T."/>
        </authorList>
    </citation>
    <scope>NUCLEOTIDE SEQUENCE</scope>
    <source>
        <tissue evidence="10">Leaves</tissue>
    </source>
</reference>
<feature type="active site" evidence="7">
    <location>
        <position position="52"/>
    </location>
</feature>
<evidence type="ECO:0000256" key="7">
    <source>
        <dbReference type="PIRSR" id="PIRSR633697-1"/>
    </source>
</evidence>
<dbReference type="Gene3D" id="3.90.730.10">
    <property type="entry name" value="Ribonuclease T2-like"/>
    <property type="match status" value="1"/>
</dbReference>
<dbReference type="SUPFAM" id="SSF55895">
    <property type="entry name" value="Ribonuclease Rh-like"/>
    <property type="match status" value="1"/>
</dbReference>
<comment type="similarity">
    <text evidence="1 8">Belongs to the RNase T2 family.</text>
</comment>
<dbReference type="EMBL" id="LC575203">
    <property type="protein sequence ID" value="BCK86170.1"/>
    <property type="molecule type" value="Genomic_DNA"/>
</dbReference>
<dbReference type="GO" id="GO:0006401">
    <property type="term" value="P:RNA catabolic process"/>
    <property type="evidence" value="ECO:0007669"/>
    <property type="project" value="TreeGrafter"/>
</dbReference>
<evidence type="ECO:0000256" key="8">
    <source>
        <dbReference type="RuleBase" id="RU004328"/>
    </source>
</evidence>
<dbReference type="GO" id="GO:0005576">
    <property type="term" value="C:extracellular region"/>
    <property type="evidence" value="ECO:0007669"/>
    <property type="project" value="TreeGrafter"/>
</dbReference>
<dbReference type="AlphaFoldDB" id="A0A455R5R0"/>
<dbReference type="InterPro" id="IPR018188">
    <property type="entry name" value="RNase_T2_His_AS_1"/>
</dbReference>
<dbReference type="CDD" id="cd01061">
    <property type="entry name" value="RNase_T2_euk"/>
    <property type="match status" value="1"/>
</dbReference>
<dbReference type="InterPro" id="IPR036430">
    <property type="entry name" value="RNase_T2-like_sf"/>
</dbReference>
<dbReference type="PANTHER" id="PTHR11240">
    <property type="entry name" value="RIBONUCLEASE T2"/>
    <property type="match status" value="1"/>
</dbReference>
<evidence type="ECO:0000256" key="3">
    <source>
        <dbReference type="ARBA" id="ARBA00022759"/>
    </source>
</evidence>
<evidence type="ECO:0000313" key="10">
    <source>
        <dbReference type="EMBL" id="BBF40895.1"/>
    </source>
</evidence>
<evidence type="ECO:0000256" key="6">
    <source>
        <dbReference type="ARBA" id="ARBA00023239"/>
    </source>
</evidence>
<keyword evidence="6" id="KW-0456">Lyase</keyword>
<dbReference type="GO" id="GO:0003723">
    <property type="term" value="F:RNA binding"/>
    <property type="evidence" value="ECO:0007669"/>
    <property type="project" value="InterPro"/>
</dbReference>
<feature type="signal peptide" evidence="9">
    <location>
        <begin position="1"/>
        <end position="21"/>
    </location>
</feature>
<feature type="active site" evidence="7">
    <location>
        <position position="107"/>
    </location>
</feature>